<name>A0A9P6AI90_9AGAM</name>
<accession>A0A9P6AI90</accession>
<evidence type="ECO:0000313" key="3">
    <source>
        <dbReference type="Proteomes" id="UP000886523"/>
    </source>
</evidence>
<dbReference type="Proteomes" id="UP000886523">
    <property type="component" value="Unassembled WGS sequence"/>
</dbReference>
<keyword evidence="3" id="KW-1185">Reference proteome</keyword>
<evidence type="ECO:0000313" key="2">
    <source>
        <dbReference type="EMBL" id="KAF9506345.1"/>
    </source>
</evidence>
<feature type="region of interest" description="Disordered" evidence="1">
    <location>
        <begin position="110"/>
        <end position="152"/>
    </location>
</feature>
<feature type="compositionally biased region" description="Polar residues" evidence="1">
    <location>
        <begin position="115"/>
        <end position="127"/>
    </location>
</feature>
<dbReference type="AlphaFoldDB" id="A0A9P6AI90"/>
<sequence>MNAPPNPAKQKTNANQTPTTVSSQMKPCQNDNIPMNDDVPNTETNHAHTVAGVWFYTRSSFPPNEYVPETPPIHLRTVQKTSSQRYATLDNNEYHTPTNAGVWYYKDPKMKTTDSHNPQTTHTTVNRQAMPAQMATNEPGEPPSKPQGSNAQYHIPPSVGVWYKSGAKRAVIAALFVLL</sequence>
<protein>
    <submittedName>
        <fullName evidence="2">Uncharacterized protein</fullName>
    </submittedName>
</protein>
<feature type="compositionally biased region" description="Polar residues" evidence="1">
    <location>
        <begin position="9"/>
        <end position="44"/>
    </location>
</feature>
<feature type="region of interest" description="Disordered" evidence="1">
    <location>
        <begin position="1"/>
        <end position="44"/>
    </location>
</feature>
<organism evidence="2 3">
    <name type="scientific">Hydnum rufescens UP504</name>
    <dbReference type="NCBI Taxonomy" id="1448309"/>
    <lineage>
        <taxon>Eukaryota</taxon>
        <taxon>Fungi</taxon>
        <taxon>Dikarya</taxon>
        <taxon>Basidiomycota</taxon>
        <taxon>Agaricomycotina</taxon>
        <taxon>Agaricomycetes</taxon>
        <taxon>Cantharellales</taxon>
        <taxon>Hydnaceae</taxon>
        <taxon>Hydnum</taxon>
    </lineage>
</organism>
<dbReference type="EMBL" id="MU129114">
    <property type="protein sequence ID" value="KAF9506345.1"/>
    <property type="molecule type" value="Genomic_DNA"/>
</dbReference>
<proteinExistence type="predicted"/>
<comment type="caution">
    <text evidence="2">The sequence shown here is derived from an EMBL/GenBank/DDBJ whole genome shotgun (WGS) entry which is preliminary data.</text>
</comment>
<evidence type="ECO:0000256" key="1">
    <source>
        <dbReference type="SAM" id="MobiDB-lite"/>
    </source>
</evidence>
<reference evidence="2" key="1">
    <citation type="journal article" date="2020" name="Nat. Commun.">
        <title>Large-scale genome sequencing of mycorrhizal fungi provides insights into the early evolution of symbiotic traits.</title>
        <authorList>
            <person name="Miyauchi S."/>
            <person name="Kiss E."/>
            <person name="Kuo A."/>
            <person name="Drula E."/>
            <person name="Kohler A."/>
            <person name="Sanchez-Garcia M."/>
            <person name="Morin E."/>
            <person name="Andreopoulos B."/>
            <person name="Barry K.W."/>
            <person name="Bonito G."/>
            <person name="Buee M."/>
            <person name="Carver A."/>
            <person name="Chen C."/>
            <person name="Cichocki N."/>
            <person name="Clum A."/>
            <person name="Culley D."/>
            <person name="Crous P.W."/>
            <person name="Fauchery L."/>
            <person name="Girlanda M."/>
            <person name="Hayes R.D."/>
            <person name="Keri Z."/>
            <person name="LaButti K."/>
            <person name="Lipzen A."/>
            <person name="Lombard V."/>
            <person name="Magnuson J."/>
            <person name="Maillard F."/>
            <person name="Murat C."/>
            <person name="Nolan M."/>
            <person name="Ohm R.A."/>
            <person name="Pangilinan J."/>
            <person name="Pereira M.F."/>
            <person name="Perotto S."/>
            <person name="Peter M."/>
            <person name="Pfister S."/>
            <person name="Riley R."/>
            <person name="Sitrit Y."/>
            <person name="Stielow J.B."/>
            <person name="Szollosi G."/>
            <person name="Zifcakova L."/>
            <person name="Stursova M."/>
            <person name="Spatafora J.W."/>
            <person name="Tedersoo L."/>
            <person name="Vaario L.M."/>
            <person name="Yamada A."/>
            <person name="Yan M."/>
            <person name="Wang P."/>
            <person name="Xu J."/>
            <person name="Bruns T."/>
            <person name="Baldrian P."/>
            <person name="Vilgalys R."/>
            <person name="Dunand C."/>
            <person name="Henrissat B."/>
            <person name="Grigoriev I.V."/>
            <person name="Hibbett D."/>
            <person name="Nagy L.G."/>
            <person name="Martin F.M."/>
        </authorList>
    </citation>
    <scope>NUCLEOTIDE SEQUENCE</scope>
    <source>
        <strain evidence="2">UP504</strain>
    </source>
</reference>
<gene>
    <name evidence="2" type="ORF">BS47DRAFT_1367450</name>
</gene>